<accession>A0A5J5AVQ4</accession>
<organism evidence="4 5">
    <name type="scientific">Nyssa sinensis</name>
    <dbReference type="NCBI Taxonomy" id="561372"/>
    <lineage>
        <taxon>Eukaryota</taxon>
        <taxon>Viridiplantae</taxon>
        <taxon>Streptophyta</taxon>
        <taxon>Embryophyta</taxon>
        <taxon>Tracheophyta</taxon>
        <taxon>Spermatophyta</taxon>
        <taxon>Magnoliopsida</taxon>
        <taxon>eudicotyledons</taxon>
        <taxon>Gunneridae</taxon>
        <taxon>Pentapetalae</taxon>
        <taxon>asterids</taxon>
        <taxon>Cornales</taxon>
        <taxon>Nyssaceae</taxon>
        <taxon>Nyssa</taxon>
    </lineage>
</organism>
<evidence type="ECO:0000256" key="2">
    <source>
        <dbReference type="ARBA" id="ARBA00022737"/>
    </source>
</evidence>
<feature type="repeat" description="PPR" evidence="3">
    <location>
        <begin position="316"/>
        <end position="350"/>
    </location>
</feature>
<feature type="repeat" description="PPR" evidence="3">
    <location>
        <begin position="130"/>
        <end position="164"/>
    </location>
</feature>
<dbReference type="InterPro" id="IPR011990">
    <property type="entry name" value="TPR-like_helical_dom_sf"/>
</dbReference>
<proteinExistence type="inferred from homology"/>
<dbReference type="Gene3D" id="1.25.40.10">
    <property type="entry name" value="Tetratricopeptide repeat domain"/>
    <property type="match status" value="6"/>
</dbReference>
<evidence type="ECO:0008006" key="6">
    <source>
        <dbReference type="Google" id="ProtNLM"/>
    </source>
</evidence>
<gene>
    <name evidence="4" type="ORF">F0562_031369</name>
</gene>
<feature type="repeat" description="PPR" evidence="3">
    <location>
        <begin position="782"/>
        <end position="816"/>
    </location>
</feature>
<dbReference type="PROSITE" id="PS51375">
    <property type="entry name" value="PPR"/>
    <property type="match status" value="14"/>
</dbReference>
<feature type="repeat" description="PPR" evidence="3">
    <location>
        <begin position="456"/>
        <end position="490"/>
    </location>
</feature>
<keyword evidence="2" id="KW-0677">Repeat</keyword>
<feature type="repeat" description="PPR" evidence="3">
    <location>
        <begin position="526"/>
        <end position="560"/>
    </location>
</feature>
<protein>
    <recommendedName>
        <fullName evidence="6">Pentacotripeptide-repeat region of PRORP domain-containing protein</fullName>
    </recommendedName>
</protein>
<dbReference type="Proteomes" id="UP000325577">
    <property type="component" value="Linkage Group LG18"/>
</dbReference>
<dbReference type="PANTHER" id="PTHR47939">
    <property type="entry name" value="MEMBRANE-ASSOCIATED SALT-INDUCIBLE PROTEIN-LIKE"/>
    <property type="match status" value="1"/>
</dbReference>
<evidence type="ECO:0000313" key="5">
    <source>
        <dbReference type="Proteomes" id="UP000325577"/>
    </source>
</evidence>
<name>A0A5J5AVQ4_9ASTE</name>
<dbReference type="OrthoDB" id="185373at2759"/>
<reference evidence="4 5" key="1">
    <citation type="submission" date="2019-09" db="EMBL/GenBank/DDBJ databases">
        <title>A chromosome-level genome assembly of the Chinese tupelo Nyssa sinensis.</title>
        <authorList>
            <person name="Yang X."/>
            <person name="Kang M."/>
            <person name="Yang Y."/>
            <person name="Xiong H."/>
            <person name="Wang M."/>
            <person name="Zhang Z."/>
            <person name="Wang Z."/>
            <person name="Wu H."/>
            <person name="Ma T."/>
            <person name="Liu J."/>
            <person name="Xi Z."/>
        </authorList>
    </citation>
    <scope>NUCLEOTIDE SEQUENCE [LARGE SCALE GENOMIC DNA]</scope>
    <source>
        <strain evidence="4">J267</strain>
        <tissue evidence="4">Leaf</tissue>
    </source>
</reference>
<sequence>MIKKRSNSDYLFFFIRTRKAFSTCPLPIDPPSPTVSAATNGHKAFCFSLTEQLVRRGLLSLAQRVIQRIISQCSSVPDAISAFDFAVARGMELDSCSYGVLIRKLVSSGETRMAEVLYNDKLIRRGHESDPSILNSMVICHCKLGQLEEAKNHFDRLIVMKSIPCKYACNTLLRELCAQDRVLEAFDYFSRMNDAGIFLGFWPYKMLIDGLCFRGCLDEALHLFDIMCDRGVPPNVHLWKSLVHGFCKRGRVEEAELLSLEMESQGWVLHDQMVESGIEPDVVTYNIMICQYCKEHKVDCALILLNNMSRCNIAPTVHCYTVLIATLHKENRMMEVDELYNKMLDSGVVPDHVLFFTLVKKSPKGHELRLAFTILQAVAKNGYSIDPSSFPTSAESNPTSDLELKIDRLLGEILRRNSYLADVAFSIYIIALCTGGKTDVALLCMDKMVSLGCRPLLSTYNSVLKCLCQEGLFEAAKSLINLMQDRGMVPNSTSYLIMVNEHGKRGDLASAFDVLDQLDKRGLKPSVAIYDSIIGFLGGQKRIFEAEDMFKRMLEAGVDPDEVVYVTMINAYSKNGRAIKAFQLFDKMITDGIRPSSHAYTALINGLVKKNMTEKGCLYLDRMLEDGFMPNHVLYTALINQFLRKRELEFAFRLLDLMENSQIECDLITYITLVSGVCRNIKCIKGRWHVARTKSERAREMLFHLLHQKSLVPRENSLRISINSLKEIKYFALKLIQEVKDTRFMPNLYLYNGMMSGFCLAYQMQHAYDHLELMRREGVAPNQVTFTILIDGHIRFRETDYAIGLFNKMNASGCAPDRIVYNTLIKGLCKGGRLLDALSLSHTMHKRGFSPWKASYESLLSCLCASRLSIHALRLCEDMLAHDYCNTSRDWSSWIFAKNQVHMANPYEEVSEENEAYGSFLFGCQRGPLCATDNRELFWLKCLSDSISVSVPAN</sequence>
<feature type="repeat" description="PPR" evidence="3">
    <location>
        <begin position="235"/>
        <end position="269"/>
    </location>
</feature>
<feature type="repeat" description="PPR" evidence="3">
    <location>
        <begin position="631"/>
        <end position="665"/>
    </location>
</feature>
<evidence type="ECO:0000256" key="3">
    <source>
        <dbReference type="PROSITE-ProRule" id="PRU00708"/>
    </source>
</evidence>
<dbReference type="InterPro" id="IPR050667">
    <property type="entry name" value="PPR-containing_protein"/>
</dbReference>
<dbReference type="AlphaFoldDB" id="A0A5J5AVQ4"/>
<dbReference type="EMBL" id="CM018041">
    <property type="protein sequence ID" value="KAA8533852.1"/>
    <property type="molecule type" value="Genomic_DNA"/>
</dbReference>
<dbReference type="Pfam" id="PF01535">
    <property type="entry name" value="PPR"/>
    <property type="match status" value="4"/>
</dbReference>
<feature type="repeat" description="PPR" evidence="3">
    <location>
        <begin position="561"/>
        <end position="595"/>
    </location>
</feature>
<comment type="similarity">
    <text evidence="1">Belongs to the PPR family. P subfamily.</text>
</comment>
<evidence type="ECO:0000313" key="4">
    <source>
        <dbReference type="EMBL" id="KAA8533852.1"/>
    </source>
</evidence>
<feature type="repeat" description="PPR" evidence="3">
    <location>
        <begin position="281"/>
        <end position="315"/>
    </location>
</feature>
<dbReference type="PANTHER" id="PTHR47939:SF13">
    <property type="entry name" value="OS03G0201400 PROTEIN"/>
    <property type="match status" value="1"/>
</dbReference>
<feature type="repeat" description="PPR" evidence="3">
    <location>
        <begin position="596"/>
        <end position="630"/>
    </location>
</feature>
<keyword evidence="5" id="KW-1185">Reference proteome</keyword>
<feature type="repeat" description="PPR" evidence="3">
    <location>
        <begin position="491"/>
        <end position="525"/>
    </location>
</feature>
<dbReference type="Pfam" id="PF13041">
    <property type="entry name" value="PPR_2"/>
    <property type="match status" value="7"/>
</dbReference>
<feature type="repeat" description="PPR" evidence="3">
    <location>
        <begin position="747"/>
        <end position="781"/>
    </location>
</feature>
<feature type="repeat" description="PPR" evidence="3">
    <location>
        <begin position="200"/>
        <end position="234"/>
    </location>
</feature>
<dbReference type="NCBIfam" id="TIGR00756">
    <property type="entry name" value="PPR"/>
    <property type="match status" value="14"/>
</dbReference>
<evidence type="ECO:0000256" key="1">
    <source>
        <dbReference type="ARBA" id="ARBA00007626"/>
    </source>
</evidence>
<dbReference type="InterPro" id="IPR002885">
    <property type="entry name" value="PPR_rpt"/>
</dbReference>
<feature type="repeat" description="PPR" evidence="3">
    <location>
        <begin position="817"/>
        <end position="851"/>
    </location>
</feature>